<evidence type="ECO:0000256" key="3">
    <source>
        <dbReference type="ARBA" id="ARBA00022563"/>
    </source>
</evidence>
<dbReference type="PANTHER" id="PTHR48069:SF3">
    <property type="entry name" value="DIHYDROFOLATE REDUCTASE"/>
    <property type="match status" value="1"/>
</dbReference>
<reference evidence="9" key="2">
    <citation type="journal article" date="2023" name="Commun. Biol.">
        <title>Intrasexual cuticular hydrocarbon dimorphism in a wasp sheds light on hydrocarbon biosynthesis genes in Hymenoptera.</title>
        <authorList>
            <person name="Moris V.C."/>
            <person name="Podsiadlowski L."/>
            <person name="Martin S."/>
            <person name="Oeyen J.P."/>
            <person name="Donath A."/>
            <person name="Petersen M."/>
            <person name="Wilbrandt J."/>
            <person name="Misof B."/>
            <person name="Liedtke D."/>
            <person name="Thamm M."/>
            <person name="Scheiner R."/>
            <person name="Schmitt T."/>
            <person name="Niehuis O."/>
        </authorList>
    </citation>
    <scope>NUCLEOTIDE SEQUENCE</scope>
    <source>
        <strain evidence="9">GBR_01_08_01A</strain>
    </source>
</reference>
<evidence type="ECO:0000256" key="5">
    <source>
        <dbReference type="ARBA" id="ARBA00023002"/>
    </source>
</evidence>
<dbReference type="GO" id="GO:0004146">
    <property type="term" value="F:dihydrofolate reductase activity"/>
    <property type="evidence" value="ECO:0007669"/>
    <property type="project" value="UniProtKB-EC"/>
</dbReference>
<evidence type="ECO:0000256" key="2">
    <source>
        <dbReference type="ARBA" id="ARBA00012856"/>
    </source>
</evidence>
<evidence type="ECO:0000256" key="1">
    <source>
        <dbReference type="ARBA" id="ARBA00004903"/>
    </source>
</evidence>
<reference evidence="9" key="1">
    <citation type="submission" date="2021-08" db="EMBL/GenBank/DDBJ databases">
        <authorList>
            <person name="Misof B."/>
            <person name="Oliver O."/>
            <person name="Podsiadlowski L."/>
            <person name="Donath A."/>
            <person name="Peters R."/>
            <person name="Mayer C."/>
            <person name="Rust J."/>
            <person name="Gunkel S."/>
            <person name="Lesny P."/>
            <person name="Martin S."/>
            <person name="Oeyen J.P."/>
            <person name="Petersen M."/>
            <person name="Panagiotis P."/>
            <person name="Wilbrandt J."/>
            <person name="Tanja T."/>
        </authorList>
    </citation>
    <scope>NUCLEOTIDE SEQUENCE</scope>
    <source>
        <strain evidence="9">GBR_01_08_01A</strain>
        <tissue evidence="9">Thorax + abdomen</tissue>
    </source>
</reference>
<dbReference type="EMBL" id="JAIFRP010005086">
    <property type="protein sequence ID" value="KAK2574742.1"/>
    <property type="molecule type" value="Genomic_DNA"/>
</dbReference>
<keyword evidence="5" id="KW-0560">Oxidoreductase</keyword>
<dbReference type="PROSITE" id="PS51330">
    <property type="entry name" value="DHFR_2"/>
    <property type="match status" value="1"/>
</dbReference>
<organism evidence="9 10">
    <name type="scientific">Odynerus spinipes</name>
    <dbReference type="NCBI Taxonomy" id="1348599"/>
    <lineage>
        <taxon>Eukaryota</taxon>
        <taxon>Metazoa</taxon>
        <taxon>Ecdysozoa</taxon>
        <taxon>Arthropoda</taxon>
        <taxon>Hexapoda</taxon>
        <taxon>Insecta</taxon>
        <taxon>Pterygota</taxon>
        <taxon>Neoptera</taxon>
        <taxon>Endopterygota</taxon>
        <taxon>Hymenoptera</taxon>
        <taxon>Apocrita</taxon>
        <taxon>Aculeata</taxon>
        <taxon>Vespoidea</taxon>
        <taxon>Vespidae</taxon>
        <taxon>Eumeninae</taxon>
        <taxon>Odynerus</taxon>
    </lineage>
</organism>
<dbReference type="InterPro" id="IPR001796">
    <property type="entry name" value="DHFR_dom"/>
</dbReference>
<dbReference type="GO" id="GO:0046654">
    <property type="term" value="P:tetrahydrofolate biosynthetic process"/>
    <property type="evidence" value="ECO:0007669"/>
    <property type="project" value="InterPro"/>
</dbReference>
<dbReference type="PANTHER" id="PTHR48069">
    <property type="entry name" value="DIHYDROFOLATE REDUCTASE"/>
    <property type="match status" value="1"/>
</dbReference>
<comment type="caution">
    <text evidence="9">The sequence shown here is derived from an EMBL/GenBank/DDBJ whole genome shotgun (WGS) entry which is preliminary data.</text>
</comment>
<dbReference type="SUPFAM" id="SSF53597">
    <property type="entry name" value="Dihydrofolate reductase-like"/>
    <property type="match status" value="1"/>
</dbReference>
<dbReference type="InterPro" id="IPR012259">
    <property type="entry name" value="DHFR"/>
</dbReference>
<feature type="domain" description="DHFR" evidence="8">
    <location>
        <begin position="4"/>
        <end position="207"/>
    </location>
</feature>
<accession>A0AAD9VIC6</accession>
<dbReference type="Proteomes" id="UP001258017">
    <property type="component" value="Unassembled WGS sequence"/>
</dbReference>
<evidence type="ECO:0000256" key="4">
    <source>
        <dbReference type="ARBA" id="ARBA00022857"/>
    </source>
</evidence>
<comment type="similarity">
    <text evidence="7">Belongs to the dihydrofolate reductase family.</text>
</comment>
<dbReference type="Gene3D" id="3.40.430.10">
    <property type="entry name" value="Dihydrofolate Reductase, subunit A"/>
    <property type="match status" value="1"/>
</dbReference>
<dbReference type="PROSITE" id="PS00075">
    <property type="entry name" value="DHFR_1"/>
    <property type="match status" value="1"/>
</dbReference>
<evidence type="ECO:0000256" key="6">
    <source>
        <dbReference type="ARBA" id="ARBA00048873"/>
    </source>
</evidence>
<proteinExistence type="inferred from homology"/>
<keyword evidence="10" id="KW-1185">Reference proteome</keyword>
<sequence>PWFTIKLIVAHDAEYGIGRSGEMPWNVPCDMRYFRRVTSHVRDESKVNAVIMGRKTWMSLPAKSRPLPDRLNIVLSRKFAPATRPSIDEVVKSANELSNGTWPVDIRDLEKSRHMPLFFSSWEDCLSELQASKARLTESVWIIGGQDIFEFAMSKLLPDEIHVSIIDGTHDCDTFFPSINMDVYRLVSVNESDTEEHKLRRVEIYQRRTLLSSPTIVEIEARPIDIGKGHDHDD</sequence>
<dbReference type="EC" id="1.5.1.3" evidence="2"/>
<dbReference type="GO" id="GO:0046452">
    <property type="term" value="P:dihydrofolate metabolic process"/>
    <property type="evidence" value="ECO:0007669"/>
    <property type="project" value="TreeGrafter"/>
</dbReference>
<dbReference type="InterPro" id="IPR024072">
    <property type="entry name" value="DHFR-like_dom_sf"/>
</dbReference>
<keyword evidence="3" id="KW-0554">One-carbon metabolism</keyword>
<gene>
    <name evidence="9" type="ORF">KPH14_013061</name>
</gene>
<dbReference type="PRINTS" id="PR00070">
    <property type="entry name" value="DHFR"/>
</dbReference>
<feature type="non-terminal residue" evidence="9">
    <location>
        <position position="1"/>
    </location>
</feature>
<comment type="pathway">
    <text evidence="1">Cofactor biosynthesis; tetrahydrofolate biosynthesis; 5,6,7,8-tetrahydrofolate from 7,8-dihydrofolate: step 1/1.</text>
</comment>
<evidence type="ECO:0000313" key="9">
    <source>
        <dbReference type="EMBL" id="KAK2574742.1"/>
    </source>
</evidence>
<comment type="catalytic activity">
    <reaction evidence="6">
        <text>(6S)-5,6,7,8-tetrahydrofolate + NADP(+) = 7,8-dihydrofolate + NADPH + H(+)</text>
        <dbReference type="Rhea" id="RHEA:15009"/>
        <dbReference type="ChEBI" id="CHEBI:15378"/>
        <dbReference type="ChEBI" id="CHEBI:57451"/>
        <dbReference type="ChEBI" id="CHEBI:57453"/>
        <dbReference type="ChEBI" id="CHEBI:57783"/>
        <dbReference type="ChEBI" id="CHEBI:58349"/>
        <dbReference type="EC" id="1.5.1.3"/>
    </reaction>
</comment>
<dbReference type="GO" id="GO:0005739">
    <property type="term" value="C:mitochondrion"/>
    <property type="evidence" value="ECO:0007669"/>
    <property type="project" value="TreeGrafter"/>
</dbReference>
<evidence type="ECO:0000313" key="10">
    <source>
        <dbReference type="Proteomes" id="UP001258017"/>
    </source>
</evidence>
<feature type="non-terminal residue" evidence="9">
    <location>
        <position position="234"/>
    </location>
</feature>
<keyword evidence="4" id="KW-0521">NADP</keyword>
<protein>
    <recommendedName>
        <fullName evidence="2">dihydrofolate reductase</fullName>
        <ecNumber evidence="2">1.5.1.3</ecNumber>
    </recommendedName>
</protein>
<dbReference type="GO" id="GO:0046655">
    <property type="term" value="P:folic acid metabolic process"/>
    <property type="evidence" value="ECO:0007669"/>
    <property type="project" value="TreeGrafter"/>
</dbReference>
<evidence type="ECO:0000256" key="7">
    <source>
        <dbReference type="RuleBase" id="RU004474"/>
    </source>
</evidence>
<dbReference type="GO" id="GO:0006730">
    <property type="term" value="P:one-carbon metabolic process"/>
    <property type="evidence" value="ECO:0007669"/>
    <property type="project" value="UniProtKB-KW"/>
</dbReference>
<name>A0AAD9VIC6_9HYME</name>
<dbReference type="GO" id="GO:0050661">
    <property type="term" value="F:NADP binding"/>
    <property type="evidence" value="ECO:0007669"/>
    <property type="project" value="InterPro"/>
</dbReference>
<dbReference type="AlphaFoldDB" id="A0AAD9VIC6"/>
<dbReference type="InterPro" id="IPR017925">
    <property type="entry name" value="DHFR_CS"/>
</dbReference>
<dbReference type="CDD" id="cd00209">
    <property type="entry name" value="DHFR"/>
    <property type="match status" value="1"/>
</dbReference>
<evidence type="ECO:0000259" key="8">
    <source>
        <dbReference type="PROSITE" id="PS51330"/>
    </source>
</evidence>
<dbReference type="Pfam" id="PF00186">
    <property type="entry name" value="DHFR_1"/>
    <property type="match status" value="2"/>
</dbReference>